<feature type="region of interest" description="Disordered" evidence="1">
    <location>
        <begin position="1"/>
        <end position="45"/>
    </location>
</feature>
<proteinExistence type="predicted"/>
<name>A0AAJ4AU52_PSESX</name>
<evidence type="ECO:0000256" key="1">
    <source>
        <dbReference type="SAM" id="MobiDB-lite"/>
    </source>
</evidence>
<dbReference type="AlphaFoldDB" id="A0AAJ4AU52"/>
<organism evidence="2 3">
    <name type="scientific">Pseudomonas syringae UB303</name>
    <dbReference type="NCBI Taxonomy" id="1357287"/>
    <lineage>
        <taxon>Bacteria</taxon>
        <taxon>Pseudomonadati</taxon>
        <taxon>Pseudomonadota</taxon>
        <taxon>Gammaproteobacteria</taxon>
        <taxon>Pseudomonadales</taxon>
        <taxon>Pseudomonadaceae</taxon>
        <taxon>Pseudomonas</taxon>
        <taxon>Pseudomonas syringae</taxon>
    </lineage>
</organism>
<evidence type="ECO:0000313" key="2">
    <source>
        <dbReference type="EMBL" id="QHF06220.1"/>
    </source>
</evidence>
<reference evidence="2 3" key="1">
    <citation type="journal article" date="2014" name="Genome Announc.">
        <title>Draft Genome Sequences of a Phylogenetically Diverse Suite of Pseudomonas syringae Strains from Multiple Source Populations.</title>
        <authorList>
            <person name="Baltrus D.A."/>
            <person name="Yourstone S."/>
            <person name="Lind A."/>
            <person name="Guilbaud C."/>
            <person name="Sands D.C."/>
            <person name="Jones C.D."/>
            <person name="Morris C.E."/>
            <person name="Dangl J.L."/>
        </authorList>
    </citation>
    <scope>NUCLEOTIDE SEQUENCE [LARGE SCALE GENOMIC DNA]</scope>
    <source>
        <strain evidence="2 3">UB303</strain>
    </source>
</reference>
<evidence type="ECO:0000313" key="3">
    <source>
        <dbReference type="Proteomes" id="UP000464688"/>
    </source>
</evidence>
<feature type="compositionally biased region" description="Polar residues" evidence="1">
    <location>
        <begin position="18"/>
        <end position="35"/>
    </location>
</feature>
<dbReference type="Proteomes" id="UP000464688">
    <property type="component" value="Chromosome"/>
</dbReference>
<sequence>MILAEGRRSELVREDGSSDNASSENVTAHSRTNSLHALRAESKAK</sequence>
<feature type="compositionally biased region" description="Basic and acidic residues" evidence="1">
    <location>
        <begin position="1"/>
        <end position="16"/>
    </location>
</feature>
<accession>A0AAJ4AU52</accession>
<protein>
    <submittedName>
        <fullName evidence="2">Uncharacterized protein</fullName>
    </submittedName>
</protein>
<dbReference type="EMBL" id="CP047267">
    <property type="protein sequence ID" value="QHF06220.1"/>
    <property type="molecule type" value="Genomic_DNA"/>
</dbReference>
<gene>
    <name evidence="2" type="ORF">N026_01395</name>
</gene>